<dbReference type="SMART" id="SM00644">
    <property type="entry name" value="Ami_2"/>
    <property type="match status" value="1"/>
</dbReference>
<dbReference type="EC" id="3.5.1.28" evidence="3"/>
<comment type="caution">
    <text evidence="3">The sequence shown here is derived from an EMBL/GenBank/DDBJ whole genome shotgun (WGS) entry which is preliminary data.</text>
</comment>
<keyword evidence="4" id="KW-1185">Reference proteome</keyword>
<keyword evidence="3" id="KW-0378">Hydrolase</keyword>
<name>A0ABS6G5Y2_9FIRM</name>
<gene>
    <name evidence="3" type="ORF">KQI88_15325</name>
</gene>
<dbReference type="Pfam" id="PF01510">
    <property type="entry name" value="Amidase_2"/>
    <property type="match status" value="1"/>
</dbReference>
<proteinExistence type="inferred from homology"/>
<evidence type="ECO:0000313" key="3">
    <source>
        <dbReference type="EMBL" id="MBU5677789.1"/>
    </source>
</evidence>
<organism evidence="3 4">
    <name type="scientific">Alkaliphilus flagellatus</name>
    <dbReference type="NCBI Taxonomy" id="2841507"/>
    <lineage>
        <taxon>Bacteria</taxon>
        <taxon>Bacillati</taxon>
        <taxon>Bacillota</taxon>
        <taxon>Clostridia</taxon>
        <taxon>Peptostreptococcales</taxon>
        <taxon>Natronincolaceae</taxon>
        <taxon>Alkaliphilus</taxon>
    </lineage>
</organism>
<dbReference type="PANTHER" id="PTHR30417:SF11">
    <property type="entry name" value="N-ACETYLMURAMOYL-L-ALANINE AMIDASE XLYA"/>
    <property type="match status" value="1"/>
</dbReference>
<evidence type="ECO:0000256" key="1">
    <source>
        <dbReference type="ARBA" id="ARBA00007553"/>
    </source>
</evidence>
<dbReference type="GO" id="GO:0008745">
    <property type="term" value="F:N-acetylmuramoyl-L-alanine amidase activity"/>
    <property type="evidence" value="ECO:0007669"/>
    <property type="project" value="UniProtKB-EC"/>
</dbReference>
<accession>A0ABS6G5Y2</accession>
<dbReference type="RefSeq" id="WP_216418798.1">
    <property type="nucleotide sequence ID" value="NZ_JAHLQK010000006.1"/>
</dbReference>
<dbReference type="InterPro" id="IPR002502">
    <property type="entry name" value="Amidase_domain"/>
</dbReference>
<dbReference type="InterPro" id="IPR051206">
    <property type="entry name" value="NAMLAA_amidase_2"/>
</dbReference>
<comment type="similarity">
    <text evidence="1">Belongs to the N-acetylmuramoyl-L-alanine amidase 2 family.</text>
</comment>
<sequence>MYSYIVDHIPKGNKRLGTKLQPESITIHNTGNPTSTARNERGWLTNPYNTSSTSFHIAIDEKEVVECIPLDEIAHHSGNKQGNLTSIGVEICESGNQEKVWDNAIKLIAKLLFDRGWGLDKVTTHKKWNGKNCPRLILPRWNKFMGKVEKELSKLYSIKNQGVSEWAIEAWEWGKQKGVIDGTRPKDAATREEMTTMLYRMKEEDK</sequence>
<dbReference type="CDD" id="cd06583">
    <property type="entry name" value="PGRP"/>
    <property type="match status" value="1"/>
</dbReference>
<dbReference type="Proteomes" id="UP000779508">
    <property type="component" value="Unassembled WGS sequence"/>
</dbReference>
<dbReference type="PANTHER" id="PTHR30417">
    <property type="entry name" value="N-ACETYLMURAMOYL-L-ALANINE AMIDASE AMID"/>
    <property type="match status" value="1"/>
</dbReference>
<reference evidence="3 4" key="1">
    <citation type="submission" date="2021-06" db="EMBL/GenBank/DDBJ databases">
        <authorList>
            <person name="Sun Q."/>
            <person name="Li D."/>
        </authorList>
    </citation>
    <scope>NUCLEOTIDE SEQUENCE [LARGE SCALE GENOMIC DNA]</scope>
    <source>
        <strain evidence="3 4">MSJ-5</strain>
    </source>
</reference>
<dbReference type="EMBL" id="JAHLQK010000006">
    <property type="protein sequence ID" value="MBU5677789.1"/>
    <property type="molecule type" value="Genomic_DNA"/>
</dbReference>
<evidence type="ECO:0000259" key="2">
    <source>
        <dbReference type="SMART" id="SM00644"/>
    </source>
</evidence>
<feature type="domain" description="N-acetylmuramoyl-L-alanine amidase" evidence="2">
    <location>
        <begin position="13"/>
        <end position="144"/>
    </location>
</feature>
<evidence type="ECO:0000313" key="4">
    <source>
        <dbReference type="Proteomes" id="UP000779508"/>
    </source>
</evidence>
<protein>
    <submittedName>
        <fullName evidence="3">N-acetylmuramoyl-L-alanine amidase</fullName>
        <ecNumber evidence="3">3.5.1.28</ecNumber>
    </submittedName>
</protein>